<dbReference type="GO" id="GO:0003677">
    <property type="term" value="F:DNA binding"/>
    <property type="evidence" value="ECO:0007669"/>
    <property type="project" value="UniProtKB-KW"/>
</dbReference>
<evidence type="ECO:0000256" key="1">
    <source>
        <dbReference type="ARBA" id="ARBA00023125"/>
    </source>
</evidence>
<dbReference type="Proteomes" id="UP000615446">
    <property type="component" value="Unassembled WGS sequence"/>
</dbReference>
<name>A0A8H3KW40_9GLOM</name>
<feature type="domain" description="HTH CENPB-type" evidence="2">
    <location>
        <begin position="41"/>
        <end position="85"/>
    </location>
</feature>
<evidence type="ECO:0000259" key="2">
    <source>
        <dbReference type="Pfam" id="PF03221"/>
    </source>
</evidence>
<dbReference type="AlphaFoldDB" id="A0A8H3KW40"/>
<dbReference type="SUPFAM" id="SSF46689">
    <property type="entry name" value="Homeodomain-like"/>
    <property type="match status" value="1"/>
</dbReference>
<sequence length="121" mass="13896">MLTIRKRTILSAAQKCEICETKERESNLSNITLGLQVNNALNIKQDIDNNILKTKAVFFAKRFSIDDFHQLEGWLTGFKKRHGLHQFKKQGETSSAPSVESIENDRLALQEFLKSYNPEDI</sequence>
<evidence type="ECO:0000313" key="4">
    <source>
        <dbReference type="Proteomes" id="UP000615446"/>
    </source>
</evidence>
<reference evidence="3" key="1">
    <citation type="submission" date="2019-10" db="EMBL/GenBank/DDBJ databases">
        <title>Conservation and host-specific expression of non-tandemly repeated heterogenous ribosome RNA gene in arbuscular mycorrhizal fungi.</title>
        <authorList>
            <person name="Maeda T."/>
            <person name="Kobayashi Y."/>
            <person name="Nakagawa T."/>
            <person name="Ezawa T."/>
            <person name="Yamaguchi K."/>
            <person name="Bino T."/>
            <person name="Nishimoto Y."/>
            <person name="Shigenobu S."/>
            <person name="Kawaguchi M."/>
        </authorList>
    </citation>
    <scope>NUCLEOTIDE SEQUENCE</scope>
    <source>
        <strain evidence="3">HR1</strain>
    </source>
</reference>
<protein>
    <submittedName>
        <fullName evidence="3">Homeodomain-like DNA binding domain-containing transcription factor</fullName>
    </submittedName>
</protein>
<evidence type="ECO:0000313" key="3">
    <source>
        <dbReference type="EMBL" id="GES75326.1"/>
    </source>
</evidence>
<dbReference type="InterPro" id="IPR006600">
    <property type="entry name" value="HTH_CenpB_DNA-bd_dom"/>
</dbReference>
<organism evidence="3 4">
    <name type="scientific">Rhizophagus clarus</name>
    <dbReference type="NCBI Taxonomy" id="94130"/>
    <lineage>
        <taxon>Eukaryota</taxon>
        <taxon>Fungi</taxon>
        <taxon>Fungi incertae sedis</taxon>
        <taxon>Mucoromycota</taxon>
        <taxon>Glomeromycotina</taxon>
        <taxon>Glomeromycetes</taxon>
        <taxon>Glomerales</taxon>
        <taxon>Glomeraceae</taxon>
        <taxon>Rhizophagus</taxon>
    </lineage>
</organism>
<dbReference type="Gene3D" id="1.10.10.60">
    <property type="entry name" value="Homeodomain-like"/>
    <property type="match status" value="1"/>
</dbReference>
<accession>A0A8H3KW40</accession>
<dbReference type="EMBL" id="BLAL01000016">
    <property type="protein sequence ID" value="GES75326.1"/>
    <property type="molecule type" value="Genomic_DNA"/>
</dbReference>
<dbReference type="Pfam" id="PF03221">
    <property type="entry name" value="HTH_Tnp_Tc5"/>
    <property type="match status" value="1"/>
</dbReference>
<proteinExistence type="predicted"/>
<gene>
    <name evidence="3" type="ORF">RCL2_000276700</name>
</gene>
<dbReference type="InterPro" id="IPR009057">
    <property type="entry name" value="Homeodomain-like_sf"/>
</dbReference>
<keyword evidence="1 3" id="KW-0238">DNA-binding</keyword>
<comment type="caution">
    <text evidence="3">The sequence shown here is derived from an EMBL/GenBank/DDBJ whole genome shotgun (WGS) entry which is preliminary data.</text>
</comment>
<keyword evidence="3" id="KW-0371">Homeobox</keyword>
<dbReference type="OrthoDB" id="2402233at2759"/>